<dbReference type="SMART" id="SM00342">
    <property type="entry name" value="HTH_ARAC"/>
    <property type="match status" value="1"/>
</dbReference>
<keyword evidence="2" id="KW-0238">DNA-binding</keyword>
<dbReference type="Gene3D" id="2.60.120.10">
    <property type="entry name" value="Jelly Rolls"/>
    <property type="match status" value="1"/>
</dbReference>
<gene>
    <name evidence="6" type="ORF">DXC51_26730</name>
</gene>
<feature type="region of interest" description="Disordered" evidence="4">
    <location>
        <begin position="1"/>
        <end position="20"/>
    </location>
</feature>
<dbReference type="InterPro" id="IPR003313">
    <property type="entry name" value="AraC-bd"/>
</dbReference>
<evidence type="ECO:0000256" key="3">
    <source>
        <dbReference type="ARBA" id="ARBA00023163"/>
    </source>
</evidence>
<organism evidence="6 7">
    <name type="scientific">Eisenbergiella massiliensis</name>
    <dbReference type="NCBI Taxonomy" id="1720294"/>
    <lineage>
        <taxon>Bacteria</taxon>
        <taxon>Bacillati</taxon>
        <taxon>Bacillota</taxon>
        <taxon>Clostridia</taxon>
        <taxon>Lachnospirales</taxon>
        <taxon>Lachnospiraceae</taxon>
        <taxon>Eisenbergiella</taxon>
    </lineage>
</organism>
<evidence type="ECO:0000256" key="4">
    <source>
        <dbReference type="SAM" id="MobiDB-lite"/>
    </source>
</evidence>
<dbReference type="InterPro" id="IPR037923">
    <property type="entry name" value="HTH-like"/>
</dbReference>
<evidence type="ECO:0000256" key="2">
    <source>
        <dbReference type="ARBA" id="ARBA00023125"/>
    </source>
</evidence>
<sequence>MGASKRPIPVSGSHTTPKTQLLPYTHFTGEPMKKQKKASVTSEQAVDMLVHNNWTASSDHLTIITPLTLFYKIRDEKTGKLLHAAVYPGAMSCDYQPNNAALHQHDHFELMYVLDGELTNKIERISYTYKKGDACLLNRNTRHTDIPGQRCSVVFINFHAQYILELMEKDVLFELSPQITPPGGAIHDFLRSNLQGEERFARNYLEFSSTLHSLAAPSVGPAETIIDQLQQEMVSARPGYSYLLRGLLLRLFYTLEDKTSFHCNFMRLDSSNEDFLFARISNCLEESHGNISRPELSRALHYNAEYLNQIVKRRTGASLLKLAGQYRLDHARQLLTKTDKSVTAIVEELGFTGTSHFYNLFRRETGMSPLEYREKNS</sequence>
<accession>A0A3E3HVS3</accession>
<dbReference type="SUPFAM" id="SSF51215">
    <property type="entry name" value="Regulatory protein AraC"/>
    <property type="match status" value="1"/>
</dbReference>
<dbReference type="EMBL" id="QVLV01000033">
    <property type="protein sequence ID" value="RGE55938.1"/>
    <property type="molecule type" value="Genomic_DNA"/>
</dbReference>
<protein>
    <submittedName>
        <fullName evidence="6">AraC family transcriptional regulator</fullName>
    </submittedName>
</protein>
<evidence type="ECO:0000256" key="1">
    <source>
        <dbReference type="ARBA" id="ARBA00023015"/>
    </source>
</evidence>
<dbReference type="Gene3D" id="1.10.10.60">
    <property type="entry name" value="Homeodomain-like"/>
    <property type="match status" value="2"/>
</dbReference>
<feature type="domain" description="HTH araC/xylS-type" evidence="5">
    <location>
        <begin position="274"/>
        <end position="375"/>
    </location>
</feature>
<dbReference type="AlphaFoldDB" id="A0A3E3HVS3"/>
<keyword evidence="7" id="KW-1185">Reference proteome</keyword>
<keyword evidence="1" id="KW-0805">Transcription regulation</keyword>
<name>A0A3E3HVS3_9FIRM</name>
<dbReference type="SUPFAM" id="SSF46689">
    <property type="entry name" value="Homeodomain-like"/>
    <property type="match status" value="1"/>
</dbReference>
<dbReference type="PANTHER" id="PTHR43280:SF2">
    <property type="entry name" value="HTH-TYPE TRANSCRIPTIONAL REGULATOR EXSA"/>
    <property type="match status" value="1"/>
</dbReference>
<reference evidence="6" key="1">
    <citation type="submission" date="2018-08" db="EMBL/GenBank/DDBJ databases">
        <title>A genome reference for cultivated species of the human gut microbiota.</title>
        <authorList>
            <person name="Zou Y."/>
            <person name="Xue W."/>
            <person name="Luo G."/>
        </authorList>
    </citation>
    <scope>NUCLEOTIDE SEQUENCE [LARGE SCALE GENOMIC DNA]</scope>
    <source>
        <strain evidence="6">TF05-5AC</strain>
    </source>
</reference>
<dbReference type="PANTHER" id="PTHR43280">
    <property type="entry name" value="ARAC-FAMILY TRANSCRIPTIONAL REGULATOR"/>
    <property type="match status" value="1"/>
</dbReference>
<dbReference type="InterPro" id="IPR014710">
    <property type="entry name" value="RmlC-like_jellyroll"/>
</dbReference>
<evidence type="ECO:0000259" key="5">
    <source>
        <dbReference type="PROSITE" id="PS01124"/>
    </source>
</evidence>
<dbReference type="InterPro" id="IPR009057">
    <property type="entry name" value="Homeodomain-like_sf"/>
</dbReference>
<dbReference type="Pfam" id="PF12833">
    <property type="entry name" value="HTH_18"/>
    <property type="match status" value="1"/>
</dbReference>
<keyword evidence="3" id="KW-0804">Transcription</keyword>
<dbReference type="GO" id="GO:0003700">
    <property type="term" value="F:DNA-binding transcription factor activity"/>
    <property type="evidence" value="ECO:0007669"/>
    <property type="project" value="InterPro"/>
</dbReference>
<dbReference type="InterPro" id="IPR018060">
    <property type="entry name" value="HTH_AraC"/>
</dbReference>
<comment type="caution">
    <text evidence="6">The sequence shown here is derived from an EMBL/GenBank/DDBJ whole genome shotgun (WGS) entry which is preliminary data.</text>
</comment>
<dbReference type="PROSITE" id="PS01124">
    <property type="entry name" value="HTH_ARAC_FAMILY_2"/>
    <property type="match status" value="1"/>
</dbReference>
<dbReference type="GO" id="GO:0043565">
    <property type="term" value="F:sequence-specific DNA binding"/>
    <property type="evidence" value="ECO:0007669"/>
    <property type="project" value="InterPro"/>
</dbReference>
<evidence type="ECO:0000313" key="6">
    <source>
        <dbReference type="EMBL" id="RGE55938.1"/>
    </source>
</evidence>
<dbReference type="Pfam" id="PF02311">
    <property type="entry name" value="AraC_binding"/>
    <property type="match status" value="1"/>
</dbReference>
<evidence type="ECO:0000313" key="7">
    <source>
        <dbReference type="Proteomes" id="UP000260812"/>
    </source>
</evidence>
<proteinExistence type="predicted"/>
<dbReference type="Proteomes" id="UP000260812">
    <property type="component" value="Unassembled WGS sequence"/>
</dbReference>